<sequence>MIEINTAQLIGFLSLFLGICTFLQKNDLKLKICMVFLFASQTLHFVLMGSATAAASNTLSLIRTIVCVRFSNKWVASGFINLNLLWGIYLYQSPISFLPIMGGCAGTYAVFFLEGIKMRLVFILGATFWIIHNSVIGSLGGTALEALVIITNVFTIFRIYSAKKKRLANA</sequence>
<feature type="transmembrane region" description="Helical" evidence="1">
    <location>
        <begin position="142"/>
        <end position="160"/>
    </location>
</feature>
<comment type="caution">
    <text evidence="2">The sequence shown here is derived from an EMBL/GenBank/DDBJ whole genome shotgun (WGS) entry which is preliminary data.</text>
</comment>
<name>A0ABV1RJK3_9ALTE</name>
<dbReference type="PIRSF" id="PIRSF011443">
    <property type="entry name" value="YgjV"/>
    <property type="match status" value="1"/>
</dbReference>
<keyword evidence="3" id="KW-1185">Reference proteome</keyword>
<dbReference type="RefSeq" id="WP_350402468.1">
    <property type="nucleotide sequence ID" value="NZ_JBELOE010000254.1"/>
</dbReference>
<dbReference type="EMBL" id="JBELOE010000254">
    <property type="protein sequence ID" value="MER2493129.1"/>
    <property type="molecule type" value="Genomic_DNA"/>
</dbReference>
<feature type="transmembrane region" description="Helical" evidence="1">
    <location>
        <begin position="120"/>
        <end position="136"/>
    </location>
</feature>
<feature type="transmembrane region" description="Helical" evidence="1">
    <location>
        <begin position="6"/>
        <end position="23"/>
    </location>
</feature>
<proteinExistence type="predicted"/>
<evidence type="ECO:0000313" key="2">
    <source>
        <dbReference type="EMBL" id="MER2493129.1"/>
    </source>
</evidence>
<protein>
    <submittedName>
        <fullName evidence="2">YgjV family protein</fullName>
    </submittedName>
</protein>
<reference evidence="2 3" key="1">
    <citation type="submission" date="2024-06" db="EMBL/GenBank/DDBJ databases">
        <authorList>
            <person name="Chen R.Y."/>
        </authorList>
    </citation>
    <scope>NUCLEOTIDE SEQUENCE [LARGE SCALE GENOMIC DNA]</scope>
    <source>
        <strain evidence="2 3">D2</strain>
    </source>
</reference>
<dbReference type="InterPro" id="IPR026267">
    <property type="entry name" value="YgjV"/>
</dbReference>
<feature type="transmembrane region" description="Helical" evidence="1">
    <location>
        <begin position="35"/>
        <end position="55"/>
    </location>
</feature>
<keyword evidence="1" id="KW-0812">Transmembrane</keyword>
<organism evidence="2 3">
    <name type="scientific">Catenovulum sediminis</name>
    <dbReference type="NCBI Taxonomy" id="1740262"/>
    <lineage>
        <taxon>Bacteria</taxon>
        <taxon>Pseudomonadati</taxon>
        <taxon>Pseudomonadota</taxon>
        <taxon>Gammaproteobacteria</taxon>
        <taxon>Alteromonadales</taxon>
        <taxon>Alteromonadaceae</taxon>
        <taxon>Catenovulum</taxon>
    </lineage>
</organism>
<dbReference type="InterPro" id="IPR019629">
    <property type="entry name" value="Uncharacterised_HI1736/YgjV"/>
</dbReference>
<dbReference type="Proteomes" id="UP001467690">
    <property type="component" value="Unassembled WGS sequence"/>
</dbReference>
<keyword evidence="1" id="KW-0472">Membrane</keyword>
<gene>
    <name evidence="2" type="ORF">ABS311_14700</name>
</gene>
<evidence type="ECO:0000313" key="3">
    <source>
        <dbReference type="Proteomes" id="UP001467690"/>
    </source>
</evidence>
<evidence type="ECO:0000256" key="1">
    <source>
        <dbReference type="SAM" id="Phobius"/>
    </source>
</evidence>
<keyword evidence="1" id="KW-1133">Transmembrane helix</keyword>
<accession>A0ABV1RJK3</accession>
<feature type="transmembrane region" description="Helical" evidence="1">
    <location>
        <begin position="89"/>
        <end position="113"/>
    </location>
</feature>
<dbReference type="Pfam" id="PF10688">
    <property type="entry name" value="Imp-YgjV"/>
    <property type="match status" value="1"/>
</dbReference>